<keyword evidence="1" id="KW-0732">Signal</keyword>
<dbReference type="Gene3D" id="3.20.20.80">
    <property type="entry name" value="Glycosidases"/>
    <property type="match status" value="1"/>
</dbReference>
<sequence length="543" mass="62713">MNSIRKYKIPSLKLSMVALSVLASTYVMAAESIPNTFKKWETQDFVFETKEKMDNPFDQDLIATFTNDKTGKTYVSHMFYDGESQYVSRVSLPEEGKWVYEIKGDIKDLNGRSGVVTVSTASSKGKVIVDPATKKSFRYENGDIYTPHAYELDWLFSLDKNDASLAQTKSIVNYIKTGGFNQVLMNVYGYGAINTGGWVTKDIDARYNFNKVTEFPFLGTNSKPDYSSLNVEFFKALDKKIAYLNEQDIQAHLMIYVWNKSVNWAPLGSKEDKRFFDYVIKRYSGYDNIIWDVAKEAMDYNHANAQFLNDKIDRIKFLDSNKHLITLHDFIYAQSPFLAANLDYISIQEWSPDIAKKTSDLVALHPNKPVHNIENGCYETTTHRIFNGAYNTAEACLNRNYEIYFNGAFTSHYWQNTSWFELNYEPQKLPKDKQPNMAYQRIFKSFVDKYPLTHWKPHRFNFATWSLVNDKEGIVFYLPADGDGIKGHLTPDYKDDKFEMTWISTLTGKEYSAGIRDVRYVWIDANKPPELVGKPAILLMKKI</sequence>
<dbReference type="Pfam" id="PF13204">
    <property type="entry name" value="Apiosidase"/>
    <property type="match status" value="1"/>
</dbReference>
<dbReference type="PANTHER" id="PTHR37836">
    <property type="entry name" value="LMO1036 PROTEIN"/>
    <property type="match status" value="1"/>
</dbReference>
<dbReference type="InterPro" id="IPR017853">
    <property type="entry name" value="GH"/>
</dbReference>
<dbReference type="EMBL" id="WABS01000007">
    <property type="protein sequence ID" value="MBI0553889.1"/>
    <property type="molecule type" value="Genomic_DNA"/>
</dbReference>
<feature type="domain" description="Apiosidase-like catalytic" evidence="2">
    <location>
        <begin position="210"/>
        <end position="419"/>
    </location>
</feature>
<dbReference type="KEGG" id="ppar:A8F97_04935"/>
<dbReference type="GeneID" id="45848804"/>
<keyword evidence="7" id="KW-1185">Reference proteome</keyword>
<dbReference type="Proteomes" id="UP000269665">
    <property type="component" value="Unassembled WGS sequence"/>
</dbReference>
<dbReference type="InterPro" id="IPR032260">
    <property type="entry name" value="DUF5060"/>
</dbReference>
<dbReference type="AlphaFoldDB" id="A0A8B3FD07"/>
<feature type="signal peptide" evidence="1">
    <location>
        <begin position="1"/>
        <end position="29"/>
    </location>
</feature>
<dbReference type="InterPro" id="IPR013783">
    <property type="entry name" value="Ig-like_fold"/>
</dbReference>
<reference evidence="7" key="2">
    <citation type="submission" date="2023-07" db="EMBL/GenBank/DDBJ databases">
        <title>Identification of Pectobacterium versatile causing blackleg of potato from New York State with a whole genome sequencing approach.</title>
        <authorList>
            <person name="Ma X."/>
            <person name="Swingle B."/>
        </authorList>
    </citation>
    <scope>NUCLEOTIDE SEQUENCE [LARGE SCALE GENOMIC DNA]</scope>
    <source>
        <strain evidence="7">NY1588A</strain>
    </source>
</reference>
<evidence type="ECO:0000313" key="4">
    <source>
        <dbReference type="EMBL" id="MBI0553889.1"/>
    </source>
</evidence>
<reference evidence="4" key="3">
    <citation type="submission" date="2024-05" db="EMBL/GenBank/DDBJ databases">
        <title>Identification of Pectobacterium versatile causing blackleg of potato from New York State with a whole genome sequencing approach.</title>
        <authorList>
            <person name="Ma X."/>
            <person name="Swingle B."/>
        </authorList>
    </citation>
    <scope>NUCLEOTIDE SEQUENCE</scope>
    <source>
        <strain evidence="4">NY1588A</strain>
    </source>
</reference>
<accession>A0A8B3FD07</accession>
<dbReference type="SUPFAM" id="SSF51445">
    <property type="entry name" value="(Trans)glycosidases"/>
    <property type="match status" value="1"/>
</dbReference>
<dbReference type="Proteomes" id="UP001194579">
    <property type="component" value="Unassembled WGS sequence"/>
</dbReference>
<evidence type="ECO:0000259" key="2">
    <source>
        <dbReference type="Pfam" id="PF13204"/>
    </source>
</evidence>
<dbReference type="Gene3D" id="2.60.40.10">
    <property type="entry name" value="Immunoglobulins"/>
    <property type="match status" value="1"/>
</dbReference>
<dbReference type="EMBL" id="PSZG01000001">
    <property type="protein sequence ID" value="RKO76754.1"/>
    <property type="molecule type" value="Genomic_DNA"/>
</dbReference>
<evidence type="ECO:0000313" key="6">
    <source>
        <dbReference type="Proteomes" id="UP000269665"/>
    </source>
</evidence>
<dbReference type="PANTHER" id="PTHR37836:SF2">
    <property type="entry name" value="DUF4038 DOMAIN-CONTAINING PROTEIN"/>
    <property type="match status" value="1"/>
</dbReference>
<dbReference type="OrthoDB" id="246387at2"/>
<name>A0A8B3FD07_PECPM</name>
<dbReference type="RefSeq" id="WP_033071655.1">
    <property type="nucleotide sequence ID" value="NZ_BSWE01000001.1"/>
</dbReference>
<evidence type="ECO:0000313" key="5">
    <source>
        <dbReference type="EMBL" id="RKO76754.1"/>
    </source>
</evidence>
<evidence type="ECO:0000256" key="1">
    <source>
        <dbReference type="SAM" id="SignalP"/>
    </source>
</evidence>
<protein>
    <submittedName>
        <fullName evidence="5">DUF4038 domain-containing protein</fullName>
    </submittedName>
</protein>
<feature type="domain" description="DUF5060" evidence="3">
    <location>
        <begin position="37"/>
        <end position="103"/>
    </location>
</feature>
<evidence type="ECO:0000313" key="7">
    <source>
        <dbReference type="Proteomes" id="UP001194579"/>
    </source>
</evidence>
<dbReference type="InterPro" id="IPR025277">
    <property type="entry name" value="Apiosidase-like_cat_dom"/>
</dbReference>
<proteinExistence type="predicted"/>
<organism evidence="5 6">
    <name type="scientific">Pectobacterium parmentieri</name>
    <dbReference type="NCBI Taxonomy" id="1905730"/>
    <lineage>
        <taxon>Bacteria</taxon>
        <taxon>Pseudomonadati</taxon>
        <taxon>Pseudomonadota</taxon>
        <taxon>Gammaproteobacteria</taxon>
        <taxon>Enterobacterales</taxon>
        <taxon>Pectobacteriaceae</taxon>
        <taxon>Pectobacterium</taxon>
    </lineage>
</organism>
<comment type="caution">
    <text evidence="5">The sequence shown here is derived from an EMBL/GenBank/DDBJ whole genome shotgun (WGS) entry which is preliminary data.</text>
</comment>
<evidence type="ECO:0000259" key="3">
    <source>
        <dbReference type="Pfam" id="PF16586"/>
    </source>
</evidence>
<reference evidence="5 6" key="1">
    <citation type="journal article" date="2018" name="BMC Genomics">
        <title>High genomic variability in the plant pathogenic bacterium Pectobacterium parmentieri deciphered from de novo assembled complete genomes.</title>
        <authorList>
            <person name="Zoledowska S."/>
            <person name="Motyka-Pomagruk A."/>
            <person name="Sledz W."/>
            <person name="Mengoni A."/>
            <person name="Lojkowska E."/>
        </authorList>
    </citation>
    <scope>NUCLEOTIDE SEQUENCE [LARGE SCALE GENOMIC DNA]</scope>
    <source>
        <strain evidence="5 6">IFB5626</strain>
    </source>
</reference>
<dbReference type="Pfam" id="PF16586">
    <property type="entry name" value="DUF5060"/>
    <property type="match status" value="1"/>
</dbReference>
<feature type="chain" id="PRO_5032549748" evidence="1">
    <location>
        <begin position="30"/>
        <end position="543"/>
    </location>
</feature>
<gene>
    <name evidence="5" type="ORF">C5E00_08145</name>
    <name evidence="4" type="ORF">F6Q06_05195</name>
</gene>